<accession>A0A6L2JFR4</accession>
<gene>
    <name evidence="1" type="ORF">Tci_007809</name>
</gene>
<reference evidence="1" key="1">
    <citation type="journal article" date="2019" name="Sci. Rep.">
        <title>Draft genome of Tanacetum cinerariifolium, the natural source of mosquito coil.</title>
        <authorList>
            <person name="Yamashiro T."/>
            <person name="Shiraishi A."/>
            <person name="Satake H."/>
            <person name="Nakayama K."/>
        </authorList>
    </citation>
    <scope>NUCLEOTIDE SEQUENCE</scope>
</reference>
<dbReference type="AlphaFoldDB" id="A0A6L2JFR4"/>
<organism evidence="1">
    <name type="scientific">Tanacetum cinerariifolium</name>
    <name type="common">Dalmatian daisy</name>
    <name type="synonym">Chrysanthemum cinerariifolium</name>
    <dbReference type="NCBI Taxonomy" id="118510"/>
    <lineage>
        <taxon>Eukaryota</taxon>
        <taxon>Viridiplantae</taxon>
        <taxon>Streptophyta</taxon>
        <taxon>Embryophyta</taxon>
        <taxon>Tracheophyta</taxon>
        <taxon>Spermatophyta</taxon>
        <taxon>Magnoliopsida</taxon>
        <taxon>eudicotyledons</taxon>
        <taxon>Gunneridae</taxon>
        <taxon>Pentapetalae</taxon>
        <taxon>asterids</taxon>
        <taxon>campanulids</taxon>
        <taxon>Asterales</taxon>
        <taxon>Asteraceae</taxon>
        <taxon>Asteroideae</taxon>
        <taxon>Anthemideae</taxon>
        <taxon>Anthemidinae</taxon>
        <taxon>Tanacetum</taxon>
    </lineage>
</organism>
<dbReference type="EMBL" id="BKCJ010000736">
    <property type="protein sequence ID" value="GEU35831.1"/>
    <property type="molecule type" value="Genomic_DNA"/>
</dbReference>
<evidence type="ECO:0000313" key="1">
    <source>
        <dbReference type="EMBL" id="GEU35831.1"/>
    </source>
</evidence>
<protein>
    <submittedName>
        <fullName evidence="1">Uncharacterized protein</fullName>
    </submittedName>
</protein>
<name>A0A6L2JFR4_TANCI</name>
<comment type="caution">
    <text evidence="1">The sequence shown here is derived from an EMBL/GenBank/DDBJ whole genome shotgun (WGS) entry which is preliminary data.</text>
</comment>
<sequence length="155" mass="17572">MKVSPNQLLHIRSITTQGRSGTIRLHVLQIPQRKPKGLSQLLHIWITLVEKEVKLGHKSILARSPYALIEVLGGLQIIDFGFGQRPTADYVSRSACRKHTDKIDGTHTTHHNPHSTLRTITRCRFEPRLYDQVRTTSVEDHGNHSICFAGLERQG</sequence>
<proteinExistence type="predicted"/>